<comment type="function">
    <text evidence="13">Mediates influx of magnesium ions.</text>
</comment>
<evidence type="ECO:0000256" key="6">
    <source>
        <dbReference type="ARBA" id="ARBA00022519"/>
    </source>
</evidence>
<dbReference type="InterPro" id="IPR004488">
    <property type="entry name" value="Mg/Co-transport_prot_CorA"/>
</dbReference>
<name>A0A329E6Y2_VIBDI</name>
<keyword evidence="8 13" id="KW-0460">Magnesium</keyword>
<keyword evidence="11 13" id="KW-0472">Membrane</keyword>
<evidence type="ECO:0000256" key="13">
    <source>
        <dbReference type="RuleBase" id="RU362010"/>
    </source>
</evidence>
<sequence>MLRFFNIINGVITTIADDDKHDLNQLVAQADWIDAHEPTDEERELISSLLRIELPESEDVEEIETSARCFIDTAGIHVHSLFLSPTEGRHNTVTVACILQNKRLITIREGEVADFRLLRLRARKGQIRCDDVDSLLVTLLEQKVENHADTLEDIHRQLEKVSHDVLENDDADLEECISRLARLEDSNGKVRLCLMDTQRDISFLLRHLKSRNDHRETLSEISRDIEALMSHTTFLFDKINFLMDSTQGFINIEQNQIIKIFSIAAVVFLPPTVIASIYGMNFDFMPELHWLGGYPWALGLMLASGFAPYFYFKRKGWL</sequence>
<reference evidence="15 16" key="1">
    <citation type="submission" date="2018-06" db="EMBL/GenBank/DDBJ databases">
        <title>Freshwater and sediment microbial communities from various areas in North America, analyzing microbe dynamics in response to fracking.</title>
        <authorList>
            <person name="Lamendella R."/>
        </authorList>
    </citation>
    <scope>NUCLEOTIDE SEQUENCE [LARGE SCALE GENOMIC DNA]</scope>
    <source>
        <strain evidence="15 16">99A</strain>
    </source>
</reference>
<keyword evidence="7 13" id="KW-0812">Transmembrane</keyword>
<dbReference type="NCBIfam" id="TIGR00383">
    <property type="entry name" value="corA"/>
    <property type="match status" value="1"/>
</dbReference>
<dbReference type="GO" id="GO:0015095">
    <property type="term" value="F:magnesium ion transmembrane transporter activity"/>
    <property type="evidence" value="ECO:0007669"/>
    <property type="project" value="UniProtKB-UniRule"/>
</dbReference>
<evidence type="ECO:0000256" key="14">
    <source>
        <dbReference type="SAM" id="Coils"/>
    </source>
</evidence>
<dbReference type="Pfam" id="PF01544">
    <property type="entry name" value="CorA"/>
    <property type="match status" value="1"/>
</dbReference>
<evidence type="ECO:0000256" key="8">
    <source>
        <dbReference type="ARBA" id="ARBA00022842"/>
    </source>
</evidence>
<dbReference type="InterPro" id="IPR050829">
    <property type="entry name" value="CorA_MIT"/>
</dbReference>
<feature type="coiled-coil region" evidence="14">
    <location>
        <begin position="137"/>
        <end position="186"/>
    </location>
</feature>
<comment type="similarity">
    <text evidence="2 13">Belongs to the CorA metal ion transporter (MIT) (TC 1.A.35) family.</text>
</comment>
<keyword evidence="6" id="KW-0997">Cell inner membrane</keyword>
<evidence type="ECO:0000256" key="11">
    <source>
        <dbReference type="ARBA" id="ARBA00023136"/>
    </source>
</evidence>
<evidence type="ECO:0000313" key="15">
    <source>
        <dbReference type="EMBL" id="RAS62000.1"/>
    </source>
</evidence>
<evidence type="ECO:0000256" key="2">
    <source>
        <dbReference type="ARBA" id="ARBA00009765"/>
    </source>
</evidence>
<dbReference type="GO" id="GO:0005886">
    <property type="term" value="C:plasma membrane"/>
    <property type="evidence" value="ECO:0007669"/>
    <property type="project" value="UniProtKB-SubCell"/>
</dbReference>
<keyword evidence="10 13" id="KW-0406">Ion transport</keyword>
<dbReference type="PANTHER" id="PTHR47685:SF1">
    <property type="entry name" value="MAGNESIUM TRANSPORT PROTEIN CORA"/>
    <property type="match status" value="1"/>
</dbReference>
<dbReference type="Gene3D" id="3.30.460.20">
    <property type="entry name" value="CorA soluble domain-like"/>
    <property type="match status" value="1"/>
</dbReference>
<evidence type="ECO:0000256" key="3">
    <source>
        <dbReference type="ARBA" id="ARBA00019439"/>
    </source>
</evidence>
<dbReference type="InterPro" id="IPR045861">
    <property type="entry name" value="CorA_cytoplasmic_dom"/>
</dbReference>
<comment type="subcellular location">
    <subcellularLocation>
        <location evidence="1">Cell inner membrane</location>
        <topology evidence="1">Multi-pass membrane protein</topology>
    </subcellularLocation>
    <subcellularLocation>
        <location evidence="13">Membrane</location>
        <topology evidence="13">Multi-pass membrane protein</topology>
    </subcellularLocation>
</comment>
<organism evidence="15 16">
    <name type="scientific">Vibrio diazotrophicus</name>
    <dbReference type="NCBI Taxonomy" id="685"/>
    <lineage>
        <taxon>Bacteria</taxon>
        <taxon>Pseudomonadati</taxon>
        <taxon>Pseudomonadota</taxon>
        <taxon>Gammaproteobacteria</taxon>
        <taxon>Vibrionales</taxon>
        <taxon>Vibrionaceae</taxon>
        <taxon>Vibrio</taxon>
    </lineage>
</organism>
<comment type="catalytic activity">
    <reaction evidence="12">
        <text>Mg(2+)(in) = Mg(2+)(out)</text>
        <dbReference type="Rhea" id="RHEA:29827"/>
        <dbReference type="ChEBI" id="CHEBI:18420"/>
    </reaction>
</comment>
<dbReference type="FunFam" id="1.20.58.340:FF:000001">
    <property type="entry name" value="Magnesium transport protein CorA"/>
    <property type="match status" value="1"/>
</dbReference>
<dbReference type="InterPro" id="IPR002523">
    <property type="entry name" value="MgTranspt_CorA/ZnTranspt_ZntB"/>
</dbReference>
<evidence type="ECO:0000256" key="4">
    <source>
        <dbReference type="ARBA" id="ARBA00022448"/>
    </source>
</evidence>
<evidence type="ECO:0000256" key="1">
    <source>
        <dbReference type="ARBA" id="ARBA00004429"/>
    </source>
</evidence>
<proteinExistence type="inferred from homology"/>
<dbReference type="AlphaFoldDB" id="A0A329E6Y2"/>
<dbReference type="InterPro" id="IPR045863">
    <property type="entry name" value="CorA_TM1_TM2"/>
</dbReference>
<evidence type="ECO:0000256" key="10">
    <source>
        <dbReference type="ARBA" id="ARBA00023065"/>
    </source>
</evidence>
<feature type="transmembrane region" description="Helical" evidence="13">
    <location>
        <begin position="293"/>
        <end position="312"/>
    </location>
</feature>
<keyword evidence="14" id="KW-0175">Coiled coil</keyword>
<gene>
    <name evidence="13" type="primary">corA</name>
    <name evidence="15" type="ORF">DET48_11619</name>
</gene>
<dbReference type="PANTHER" id="PTHR47685">
    <property type="entry name" value="MAGNESIUM TRANSPORT PROTEIN CORA"/>
    <property type="match status" value="1"/>
</dbReference>
<dbReference type="EMBL" id="QLTR01000016">
    <property type="protein sequence ID" value="RAS62000.1"/>
    <property type="molecule type" value="Genomic_DNA"/>
</dbReference>
<dbReference type="GO" id="GO:0015087">
    <property type="term" value="F:cobalt ion transmembrane transporter activity"/>
    <property type="evidence" value="ECO:0007669"/>
    <property type="project" value="UniProtKB-UniRule"/>
</dbReference>
<evidence type="ECO:0000256" key="5">
    <source>
        <dbReference type="ARBA" id="ARBA00022475"/>
    </source>
</evidence>
<keyword evidence="4 13" id="KW-0813">Transport</keyword>
<dbReference type="Gene3D" id="1.20.58.340">
    <property type="entry name" value="Magnesium transport protein CorA, transmembrane region"/>
    <property type="match status" value="1"/>
</dbReference>
<evidence type="ECO:0000256" key="9">
    <source>
        <dbReference type="ARBA" id="ARBA00022989"/>
    </source>
</evidence>
<evidence type="ECO:0000256" key="12">
    <source>
        <dbReference type="ARBA" id="ARBA00034269"/>
    </source>
</evidence>
<protein>
    <recommendedName>
        <fullName evidence="3 13">Magnesium transport protein CorA</fullName>
    </recommendedName>
</protein>
<dbReference type="Proteomes" id="UP000248729">
    <property type="component" value="Unassembled WGS sequence"/>
</dbReference>
<comment type="caution">
    <text evidence="15">The sequence shown here is derived from an EMBL/GenBank/DDBJ whole genome shotgun (WGS) entry which is preliminary data.</text>
</comment>
<accession>A0A329E6Y2</accession>
<keyword evidence="5 13" id="KW-1003">Cell membrane</keyword>
<evidence type="ECO:0000256" key="7">
    <source>
        <dbReference type="ARBA" id="ARBA00022692"/>
    </source>
</evidence>
<dbReference type="GO" id="GO:0015099">
    <property type="term" value="F:nickel cation transmembrane transporter activity"/>
    <property type="evidence" value="ECO:0007669"/>
    <property type="project" value="TreeGrafter"/>
</dbReference>
<feature type="transmembrane region" description="Helical" evidence="13">
    <location>
        <begin position="260"/>
        <end position="281"/>
    </location>
</feature>
<dbReference type="RefSeq" id="WP_112404217.1">
    <property type="nucleotide sequence ID" value="NZ_QLTR01000016.1"/>
</dbReference>
<dbReference type="CDD" id="cd12835">
    <property type="entry name" value="EcCorA-like_1"/>
    <property type="match status" value="1"/>
</dbReference>
<evidence type="ECO:0000313" key="16">
    <source>
        <dbReference type="Proteomes" id="UP000248729"/>
    </source>
</evidence>
<dbReference type="SUPFAM" id="SSF144083">
    <property type="entry name" value="Magnesium transport protein CorA, transmembrane region"/>
    <property type="match status" value="1"/>
</dbReference>
<keyword evidence="9 13" id="KW-1133">Transmembrane helix</keyword>
<dbReference type="SUPFAM" id="SSF143865">
    <property type="entry name" value="CorA soluble domain-like"/>
    <property type="match status" value="1"/>
</dbReference>